<sequence length="97" mass="10604">MEKPVDRSLIVIDIGGTNIRINHVDCITKTADNKTEIFPSSSLVPTAPIDALIHLINAYIEKHRITADAASAENTAASKHTATDIFFLNSHKTTTYL</sequence>
<comment type="caution">
    <text evidence="1">The sequence shown here is derived from an EMBL/GenBank/DDBJ whole genome shotgun (WGS) entry which is preliminary data.</text>
</comment>
<dbReference type="EMBL" id="AVQI01000013">
    <property type="protein sequence ID" value="ERK04776.1"/>
    <property type="molecule type" value="Genomic_DNA"/>
</dbReference>
<dbReference type="Proteomes" id="UP000016412">
    <property type="component" value="Unassembled WGS sequence"/>
</dbReference>
<evidence type="ECO:0000313" key="4">
    <source>
        <dbReference type="Proteomes" id="UP000016646"/>
    </source>
</evidence>
<dbReference type="RefSeq" id="WP_021331137.1">
    <property type="nucleotide sequence ID" value="NZ_AUZJ01000054.1"/>
</dbReference>
<evidence type="ECO:0000313" key="3">
    <source>
        <dbReference type="Proteomes" id="UP000016412"/>
    </source>
</evidence>
<proteinExistence type="predicted"/>
<reference evidence="3 4" key="1">
    <citation type="submission" date="2013-08" db="EMBL/GenBank/DDBJ databases">
        <authorList>
            <person name="Durkin A.S."/>
            <person name="Haft D.R."/>
            <person name="McCorrison J."/>
            <person name="Torralba M."/>
            <person name="Gillis M."/>
            <person name="Haft D.H."/>
            <person name="Methe B."/>
            <person name="Sutton G."/>
            <person name="Nelson K.E."/>
        </authorList>
    </citation>
    <scope>NUCLEOTIDE SEQUENCE [LARGE SCALE GENOMIC DNA]</scope>
    <source>
        <strain evidence="2 4">ATCC 35536</strain>
        <strain evidence="1 3">VPI DR56BR1116</strain>
    </source>
</reference>
<dbReference type="EMBL" id="AUZJ01000054">
    <property type="protein sequence ID" value="ERF59942.1"/>
    <property type="molecule type" value="Genomic_DNA"/>
</dbReference>
<protein>
    <submittedName>
        <fullName evidence="1">Uncharacterized protein</fullName>
    </submittedName>
</protein>
<name>U2LKJ4_TRESO</name>
<dbReference type="Gene3D" id="3.30.420.40">
    <property type="match status" value="1"/>
</dbReference>
<dbReference type="Proteomes" id="UP000016646">
    <property type="component" value="Unassembled WGS sequence"/>
</dbReference>
<evidence type="ECO:0000313" key="2">
    <source>
        <dbReference type="EMBL" id="ERK04776.1"/>
    </source>
</evidence>
<keyword evidence="4" id="KW-1185">Reference proteome</keyword>
<evidence type="ECO:0000313" key="1">
    <source>
        <dbReference type="EMBL" id="ERF59942.1"/>
    </source>
</evidence>
<organism evidence="1 3">
    <name type="scientific">Treponema socranskii subsp. socranskii VPI DR56BR1116 = ATCC 35536</name>
    <dbReference type="NCBI Taxonomy" id="1125725"/>
    <lineage>
        <taxon>Bacteria</taxon>
        <taxon>Pseudomonadati</taxon>
        <taxon>Spirochaetota</taxon>
        <taxon>Spirochaetia</taxon>
        <taxon>Spirochaetales</taxon>
        <taxon>Treponemataceae</taxon>
        <taxon>Treponema</taxon>
    </lineage>
</organism>
<dbReference type="STRING" id="1125725.HMPREF1325_0639"/>
<dbReference type="PATRIC" id="fig|1125725.4.peg.411"/>
<gene>
    <name evidence="2" type="ORF">HMPREF0860_2437</name>
    <name evidence="1" type="ORF">HMPREF1325_0639</name>
</gene>
<dbReference type="AlphaFoldDB" id="U2LKJ4"/>
<accession>U2LKJ4</accession>